<dbReference type="AlphaFoldDB" id="A0A6A3PE83"/>
<evidence type="ECO:0000313" key="3">
    <source>
        <dbReference type="Proteomes" id="UP000440732"/>
    </source>
</evidence>
<feature type="compositionally biased region" description="Polar residues" evidence="1">
    <location>
        <begin position="41"/>
        <end position="53"/>
    </location>
</feature>
<feature type="region of interest" description="Disordered" evidence="1">
    <location>
        <begin position="20"/>
        <end position="53"/>
    </location>
</feature>
<sequence>MSRWGRLILLTVTPRVVSRDQRKFSRGSTKSSGGSGFPCQTPASSNRGRQASC</sequence>
<accession>A0A6A3PE83</accession>
<dbReference type="EMBL" id="QXGA01008137">
    <property type="protein sequence ID" value="KAE9058669.1"/>
    <property type="molecule type" value="Genomic_DNA"/>
</dbReference>
<reference evidence="2 3" key="1">
    <citation type="submission" date="2018-08" db="EMBL/GenBank/DDBJ databases">
        <title>Genomic investigation of the strawberry pathogen Phytophthora fragariae indicates pathogenicity is determined by transcriptional variation in three key races.</title>
        <authorList>
            <person name="Adams T.M."/>
            <person name="Armitage A.D."/>
            <person name="Sobczyk M.K."/>
            <person name="Bates H.J."/>
            <person name="Dunwell J.M."/>
            <person name="Nellist C.F."/>
            <person name="Harrison R.J."/>
        </authorList>
    </citation>
    <scope>NUCLEOTIDE SEQUENCE [LARGE SCALE GENOMIC DNA]</scope>
    <source>
        <strain evidence="2 3">NOV-5</strain>
    </source>
</reference>
<comment type="caution">
    <text evidence="2">The sequence shown here is derived from an EMBL/GenBank/DDBJ whole genome shotgun (WGS) entry which is preliminary data.</text>
</comment>
<evidence type="ECO:0000313" key="2">
    <source>
        <dbReference type="EMBL" id="KAE9058669.1"/>
    </source>
</evidence>
<gene>
    <name evidence="2" type="ORF">PF006_g32086</name>
</gene>
<organism evidence="2 3">
    <name type="scientific">Phytophthora fragariae</name>
    <dbReference type="NCBI Taxonomy" id="53985"/>
    <lineage>
        <taxon>Eukaryota</taxon>
        <taxon>Sar</taxon>
        <taxon>Stramenopiles</taxon>
        <taxon>Oomycota</taxon>
        <taxon>Peronosporomycetes</taxon>
        <taxon>Peronosporales</taxon>
        <taxon>Peronosporaceae</taxon>
        <taxon>Phytophthora</taxon>
    </lineage>
</organism>
<protein>
    <submittedName>
        <fullName evidence="2">Uncharacterized protein</fullName>
    </submittedName>
</protein>
<evidence type="ECO:0000256" key="1">
    <source>
        <dbReference type="SAM" id="MobiDB-lite"/>
    </source>
</evidence>
<dbReference type="Proteomes" id="UP000440732">
    <property type="component" value="Unassembled WGS sequence"/>
</dbReference>
<name>A0A6A3PE83_9STRA</name>
<proteinExistence type="predicted"/>